<feature type="compositionally biased region" description="Basic and acidic residues" evidence="3">
    <location>
        <begin position="622"/>
        <end position="632"/>
    </location>
</feature>
<dbReference type="Pfam" id="PF25874">
    <property type="entry name" value="WHD_plant_repro"/>
    <property type="match status" value="1"/>
</dbReference>
<feature type="region of interest" description="Disordered" evidence="3">
    <location>
        <begin position="561"/>
        <end position="770"/>
    </location>
</feature>
<dbReference type="PROSITE" id="PS01306">
    <property type="entry name" value="UPF0054"/>
    <property type="match status" value="1"/>
</dbReference>
<dbReference type="PANTHER" id="PTHR46201:SF9">
    <property type="entry name" value="PHD FINGER PROTEIN MALE MEIOCYTE DEATH 1"/>
    <property type="match status" value="1"/>
</dbReference>
<evidence type="ECO:0000256" key="1">
    <source>
        <dbReference type="ARBA" id="ARBA00022723"/>
    </source>
</evidence>
<organism evidence="5 6">
    <name type="scientific">Apatococcus fuscideae</name>
    <dbReference type="NCBI Taxonomy" id="2026836"/>
    <lineage>
        <taxon>Eukaryota</taxon>
        <taxon>Viridiplantae</taxon>
        <taxon>Chlorophyta</taxon>
        <taxon>core chlorophytes</taxon>
        <taxon>Trebouxiophyceae</taxon>
        <taxon>Chlorellales</taxon>
        <taxon>Chlorellaceae</taxon>
        <taxon>Apatococcus</taxon>
    </lineage>
</organism>
<protein>
    <recommendedName>
        <fullName evidence="4">PTC1-like winged helix-turn-helix domain-containing protein</fullName>
    </recommendedName>
</protein>
<feature type="compositionally biased region" description="Basic and acidic residues" evidence="3">
    <location>
        <begin position="1256"/>
        <end position="1268"/>
    </location>
</feature>
<evidence type="ECO:0000259" key="4">
    <source>
        <dbReference type="Pfam" id="PF25874"/>
    </source>
</evidence>
<feature type="compositionally biased region" description="Basic and acidic residues" evidence="3">
    <location>
        <begin position="644"/>
        <end position="660"/>
    </location>
</feature>
<dbReference type="Proteomes" id="UP001485043">
    <property type="component" value="Unassembled WGS sequence"/>
</dbReference>
<feature type="region of interest" description="Disordered" evidence="3">
    <location>
        <begin position="1232"/>
        <end position="1294"/>
    </location>
</feature>
<proteinExistence type="predicted"/>
<dbReference type="EMBL" id="JALJOV010000114">
    <property type="protein sequence ID" value="KAK9867051.1"/>
    <property type="molecule type" value="Genomic_DNA"/>
</dbReference>
<dbReference type="InterPro" id="IPR059080">
    <property type="entry name" value="WHD_PTC1"/>
</dbReference>
<feature type="compositionally biased region" description="Polar residues" evidence="3">
    <location>
        <begin position="684"/>
        <end position="699"/>
    </location>
</feature>
<feature type="region of interest" description="Disordered" evidence="3">
    <location>
        <begin position="942"/>
        <end position="1029"/>
    </location>
</feature>
<name>A0AAW1TDC0_9CHLO</name>
<reference evidence="5 6" key="1">
    <citation type="journal article" date="2024" name="Nat. Commun.">
        <title>Phylogenomics reveals the evolutionary origins of lichenization in chlorophyte algae.</title>
        <authorList>
            <person name="Puginier C."/>
            <person name="Libourel C."/>
            <person name="Otte J."/>
            <person name="Skaloud P."/>
            <person name="Haon M."/>
            <person name="Grisel S."/>
            <person name="Petersen M."/>
            <person name="Berrin J.G."/>
            <person name="Delaux P.M."/>
            <person name="Dal Grande F."/>
            <person name="Keller J."/>
        </authorList>
    </citation>
    <scope>NUCLEOTIDE SEQUENCE [LARGE SCALE GENOMIC DNA]</scope>
    <source>
        <strain evidence="5 6">SAG 2523</strain>
    </source>
</reference>
<keyword evidence="2" id="KW-0862">Zinc</keyword>
<accession>A0AAW1TDC0</accession>
<evidence type="ECO:0000256" key="2">
    <source>
        <dbReference type="ARBA" id="ARBA00022833"/>
    </source>
</evidence>
<evidence type="ECO:0000256" key="3">
    <source>
        <dbReference type="SAM" id="MobiDB-lite"/>
    </source>
</evidence>
<sequence>MVAQPVSIPSTVDQRVRSLYYIMQSVESNLGGGEGLEGIYGTLTRHYMQLVLESLSAHCGLVASSSLIDVGSGLGRPLMHACVSHGLTACHGIEIDFIKCAKANAFVALSAQRLKSKLAGPAITLPSIQCCAIEEVPELTASHVFSFWEGIPTEARCALGRLVAASPAVQGVAVCQRAMRGGHPEQVMEEMGFRQLKLVETFPVSMAGRGQRFVAYIFVRPVCAARDGENVQEAASPAAASRAAAADTAVGSPPTPPLALLSLRSPIRSPKRKSHEESSRAQVHGSPPKKPARQLAAGASQTQAAHKQPSAGGPPPANVPLCSDAFRLNVRKFLKVFARKVDVLPTRVFNCWVLDAPGPRGLQRVYVYEEKATEATFITCDQCRIIGWQHHPVSSRRYHFVVPAISGATSPKGPMSLPYMIEAKIRGQHVEAPASFRALDAPDVPYTAPASITDSSCHLLHGVLHANGFGHLVRVNGLEGGSDALTGRQLMDLWDRLCCILRARTVSVEDVSNKGGMELRVLHTAAHQQTWYGQWGYKFGRAGFNLSATAYHRSLSMVHRAETQRMRGKPSTAGTSLLAGVLPAARPSKRRREKLEGPSSAPEEPRRTENGAEQPQGRSRRGRLEAAHDSHAGKSSSGPAQPRFRPETRGSKESAAEQKQKAAGVPQLAPATKKQKGSGPTKGSEGQNQKSPNKEQLGQRTPRARASSEVQPVADGAPQKQQDERETPDAKRQRLASPPIEQATAPGAASRKSMGGSHGQGRPIELPADALPLPMEHPESMIHPSCQGVRWTQSQLDTQLKTIMSGIQDLDGSSWVSKVRLQEVIRKAGLRDNGLMDHLLKSVRNSIADGHVLYRQLHPVLRANYYKRLPWPLKLDELQQEPSLTHLHHATMRSGTVQELHALPKGNLQGSCAEAGARSEALNPDAGPCINVDEDVAAMSKPASPCEGLQCFPQPPPLQSSPPRHERSPEGLPAADAPSGKPDDVHAGADAFQRNPAILPDEGSKADASGDIAPSSLQSGNQVVLPAPDPDQQASLAALEGLEPQAQAAQLAAAQPTAGQAATFGNSEAAKDSQNPDMALCETAALPDSGRQPQVAAEPAAGSAAANEGTPVVVILVGLTHKKPAILRRSWDGRRTLQGWRCRAGRKPVLSLYQHLPVPEDAASAPLPASALSGPVTDRPAEAGPVSKRKLGASPAKKPRLSIGAGSSGKGKGKAKHGLARELQELLRAGGEAHAGRKMGATAAAAEPLPDTPQLRYKETPADLHHQAAAEQPAGDVGSSAPGRLRARRPVDYCEDQRTAVPGRARPGLSSKALQRSQYANAAVLPAAAQPTAGPEPPKVGWRLLEPAAVFPPQDPPEGPLSKGRGRTLDLAVYTAAVQALRDAKHFMKDYGGELRPDKLHPSCCPGTIQAPDPACAHKAAEAALRDVYRMLDKWQVERMDGLKESTELRGRVAPSAAGAIISVHGSNVDPNPCWRHAGGAEDWADVQTEPVAVYYSS</sequence>
<dbReference type="PANTHER" id="PTHR46201">
    <property type="entry name" value="PHD FINGER PROTEIN MALE MEIOCYTE DEATH 1-RELATED"/>
    <property type="match status" value="1"/>
</dbReference>
<evidence type="ECO:0000313" key="5">
    <source>
        <dbReference type="EMBL" id="KAK9867051.1"/>
    </source>
</evidence>
<gene>
    <name evidence="5" type="ORF">WJX84_008430</name>
</gene>
<evidence type="ECO:0000313" key="6">
    <source>
        <dbReference type="Proteomes" id="UP001485043"/>
    </source>
</evidence>
<feature type="compositionally biased region" description="Basic and acidic residues" evidence="3">
    <location>
        <begin position="721"/>
        <end position="732"/>
    </location>
</feature>
<keyword evidence="6" id="KW-1185">Reference proteome</keyword>
<dbReference type="GO" id="GO:0046872">
    <property type="term" value="F:metal ion binding"/>
    <property type="evidence" value="ECO:0007669"/>
    <property type="project" value="UniProtKB-KW"/>
</dbReference>
<dbReference type="Gene3D" id="3.40.50.150">
    <property type="entry name" value="Vaccinia Virus protein VP39"/>
    <property type="match status" value="1"/>
</dbReference>
<dbReference type="InterPro" id="IPR020549">
    <property type="entry name" value="YbeY_CS"/>
</dbReference>
<feature type="domain" description="PTC1-like winged helix-turn-helix" evidence="4">
    <location>
        <begin position="790"/>
        <end position="862"/>
    </location>
</feature>
<dbReference type="InterPro" id="IPR029063">
    <property type="entry name" value="SAM-dependent_MTases_sf"/>
</dbReference>
<feature type="region of interest" description="Disordered" evidence="3">
    <location>
        <begin position="268"/>
        <end position="318"/>
    </location>
</feature>
<comment type="caution">
    <text evidence="5">The sequence shown here is derived from an EMBL/GenBank/DDBJ whole genome shotgun (WGS) entry which is preliminary data.</text>
</comment>
<keyword evidence="1" id="KW-0479">Metal-binding</keyword>
<feature type="region of interest" description="Disordered" evidence="3">
    <location>
        <begin position="1165"/>
        <end position="1218"/>
    </location>
</feature>